<evidence type="ECO:0000313" key="4">
    <source>
        <dbReference type="Proteomes" id="UP000297918"/>
    </source>
</evidence>
<dbReference type="EMBL" id="RQFM01000027">
    <property type="protein sequence ID" value="TGK79283.1"/>
    <property type="molecule type" value="Genomic_DNA"/>
</dbReference>
<reference evidence="1 3" key="2">
    <citation type="journal article" date="2019" name="PLoS Negl. Trop. Dis.">
        <title>Revisiting the worldwide diversity of Leptospira species in the environment.</title>
        <authorList>
            <person name="Vincent A.T."/>
            <person name="Schiettekatte O."/>
            <person name="Bourhy P."/>
            <person name="Veyrier F.J."/>
            <person name="Picardeau M."/>
        </authorList>
    </citation>
    <scope>NUCLEOTIDE SEQUENCE [LARGE SCALE GENOMIC DNA]</scope>
    <source>
        <strain evidence="1 3">201800280</strain>
        <strain evidence="2">201800281</strain>
    </source>
</reference>
<name>A0A4V3JLE6_9LEPT</name>
<evidence type="ECO:0000313" key="2">
    <source>
        <dbReference type="EMBL" id="TGK92465.1"/>
    </source>
</evidence>
<dbReference type="Proteomes" id="UP000297394">
    <property type="component" value="Unassembled WGS sequence"/>
</dbReference>
<protein>
    <submittedName>
        <fullName evidence="1">Uncharacterized protein</fullName>
    </submittedName>
</protein>
<organism evidence="1 3">
    <name type="scientific">Leptospira bourretii</name>
    <dbReference type="NCBI Taxonomy" id="2484962"/>
    <lineage>
        <taxon>Bacteria</taxon>
        <taxon>Pseudomonadati</taxon>
        <taxon>Spirochaetota</taxon>
        <taxon>Spirochaetia</taxon>
        <taxon>Leptospirales</taxon>
        <taxon>Leptospiraceae</taxon>
        <taxon>Leptospira</taxon>
    </lineage>
</organism>
<sequence length="139" mass="16806">MNFFKQLVERLYPNQKYRNCIENYFGRYFKDKGYSQYYNPKSNKFIFENQIRMVEIQNSLHPSDYGFSVFIYNKLKNNEYSILINIPNYLIYPDLILIKNSFYALLANKKATDSIETDKWIPNLKVFWVKENSNVFKTS</sequence>
<evidence type="ECO:0000313" key="1">
    <source>
        <dbReference type="EMBL" id="TGK79283.1"/>
    </source>
</evidence>
<accession>A0A4V3JLE6</accession>
<dbReference type="EMBL" id="RQFL01000015">
    <property type="protein sequence ID" value="TGK92465.1"/>
    <property type="molecule type" value="Genomic_DNA"/>
</dbReference>
<dbReference type="RefSeq" id="WP_039938139.1">
    <property type="nucleotide sequence ID" value="NZ_RQFL01000015.1"/>
</dbReference>
<comment type="caution">
    <text evidence="1">The sequence shown here is derived from an EMBL/GenBank/DDBJ whole genome shotgun (WGS) entry which is preliminary data.</text>
</comment>
<dbReference type="Proteomes" id="UP000297918">
    <property type="component" value="Unassembled WGS sequence"/>
</dbReference>
<dbReference type="OrthoDB" id="332534at2"/>
<proteinExistence type="predicted"/>
<evidence type="ECO:0000313" key="3">
    <source>
        <dbReference type="Proteomes" id="UP000297394"/>
    </source>
</evidence>
<keyword evidence="4" id="KW-1185">Reference proteome</keyword>
<reference evidence="2" key="1">
    <citation type="submission" date="2018-10" db="EMBL/GenBank/DDBJ databases">
        <authorList>
            <person name="Vincent A.T."/>
            <person name="Schiettekatte O."/>
            <person name="Bourhy P."/>
            <person name="Veyrier F.J."/>
            <person name="Picardeau M."/>
        </authorList>
    </citation>
    <scope>NUCLEOTIDE SEQUENCE</scope>
    <source>
        <strain evidence="2">201800281</strain>
    </source>
</reference>
<gene>
    <name evidence="1" type="ORF">EHQ23_16875</name>
    <name evidence="2" type="ORF">EHQ26_08665</name>
</gene>
<dbReference type="AlphaFoldDB" id="A0A4V3JLE6"/>